<dbReference type="Pfam" id="PF13487">
    <property type="entry name" value="HD_5"/>
    <property type="match status" value="1"/>
</dbReference>
<comment type="caution">
    <text evidence="2">The sequence shown here is derived from an EMBL/GenBank/DDBJ whole genome shotgun (WGS) entry which is preliminary data.</text>
</comment>
<dbReference type="InterPro" id="IPR003607">
    <property type="entry name" value="HD/PDEase_dom"/>
</dbReference>
<gene>
    <name evidence="2" type="ORF">DRP43_04435</name>
</gene>
<dbReference type="SUPFAM" id="SSF48452">
    <property type="entry name" value="TPR-like"/>
    <property type="match status" value="2"/>
</dbReference>
<proteinExistence type="predicted"/>
<dbReference type="Pfam" id="PF13181">
    <property type="entry name" value="TPR_8"/>
    <property type="match status" value="1"/>
</dbReference>
<dbReference type="Proteomes" id="UP000271125">
    <property type="component" value="Unassembled WGS sequence"/>
</dbReference>
<organism evidence="2 3">
    <name type="scientific">candidate division TA06 bacterium</name>
    <dbReference type="NCBI Taxonomy" id="2250710"/>
    <lineage>
        <taxon>Bacteria</taxon>
        <taxon>Bacteria division TA06</taxon>
    </lineage>
</organism>
<feature type="domain" description="HD-GYP" evidence="1">
    <location>
        <begin position="21"/>
        <end position="217"/>
    </location>
</feature>
<dbReference type="SMART" id="SM00471">
    <property type="entry name" value="HDc"/>
    <property type="match status" value="1"/>
</dbReference>
<dbReference type="InterPro" id="IPR037522">
    <property type="entry name" value="HD_GYP_dom"/>
</dbReference>
<dbReference type="Gene3D" id="1.25.40.10">
    <property type="entry name" value="Tetratricopeptide repeat domain"/>
    <property type="match status" value="2"/>
</dbReference>
<dbReference type="EMBL" id="QNBD01000194">
    <property type="protein sequence ID" value="RKX69417.1"/>
    <property type="molecule type" value="Genomic_DNA"/>
</dbReference>
<accession>A0A660SFG7</accession>
<dbReference type="PROSITE" id="PS51832">
    <property type="entry name" value="HD_GYP"/>
    <property type="match status" value="1"/>
</dbReference>
<dbReference type="InterPro" id="IPR019734">
    <property type="entry name" value="TPR_rpt"/>
</dbReference>
<dbReference type="SMART" id="SM00028">
    <property type="entry name" value="TPR"/>
    <property type="match status" value="4"/>
</dbReference>
<evidence type="ECO:0000313" key="3">
    <source>
        <dbReference type="Proteomes" id="UP000271125"/>
    </source>
</evidence>
<dbReference type="PANTHER" id="PTHR43155">
    <property type="entry name" value="CYCLIC DI-GMP PHOSPHODIESTERASE PA4108-RELATED"/>
    <property type="match status" value="1"/>
</dbReference>
<dbReference type="Gene3D" id="1.10.3210.10">
    <property type="entry name" value="Hypothetical protein af1432"/>
    <property type="match status" value="1"/>
</dbReference>
<dbReference type="CDD" id="cd00077">
    <property type="entry name" value="HDc"/>
    <property type="match status" value="1"/>
</dbReference>
<evidence type="ECO:0000313" key="2">
    <source>
        <dbReference type="EMBL" id="RKX69417.1"/>
    </source>
</evidence>
<sequence length="593" mass="69377">MEDREKQIVDNLRIKDDLNTARELFFINTQMLSEIVDAKDPYTEGHSERVRLFSVEIGKDLKLSKKDLAILSLAAKLHDIGKLKIPDNILKKPGPLSPAERNEIERHSIYSEQLLGKHPALEPVLSAIRSHHERLSGQGYPDKLEGEMIPFLSKIITVSDVFDAMTSHRVYRKGVYTDEETVSYIEKNSGIFFDGIIVKSFVKLFKRGVFDFCNGEYLRRLYPQKAYEYYIKALSKCKTDKWKEVILFRLGNILNALWKPIEAISYLEKALSYKGEYRYRIMNEIAFSNYYMGNINALYKNFINIKKEEANVPLIEIIRTYFSLLLYYSRKYDFDKAYSIVNDLEMMFEEVKRGEYLLANEDLLVGIEKKRLMFDDFIYLQSKSYNMMADIMRNQGEFKKAHRYYNLSIGLKTISGDILGRAMTLYGSALAYLQEGNLKKAKIVALNCLSSNYENIDKYGIYLANILIADIYREMNQLDKAIFFLIKAKELIKFTKKNDDYYKYYISNWLYMIKTGKEIDVIKGIEKVIDSEDYSIIVKGDVLYCYAMALESFDMVDAKEKYKKSLEIYRQLNQIPNIKKIENRLKFIKSLKD</sequence>
<dbReference type="SUPFAM" id="SSF109604">
    <property type="entry name" value="HD-domain/PDEase-like"/>
    <property type="match status" value="1"/>
</dbReference>
<evidence type="ECO:0000259" key="1">
    <source>
        <dbReference type="PROSITE" id="PS51832"/>
    </source>
</evidence>
<dbReference type="PANTHER" id="PTHR43155:SF2">
    <property type="entry name" value="CYCLIC DI-GMP PHOSPHODIESTERASE PA4108"/>
    <property type="match status" value="1"/>
</dbReference>
<reference evidence="2 3" key="1">
    <citation type="submission" date="2018-06" db="EMBL/GenBank/DDBJ databases">
        <title>Extensive metabolic versatility and redundancy in microbially diverse, dynamic hydrothermal sediments.</title>
        <authorList>
            <person name="Dombrowski N."/>
            <person name="Teske A."/>
            <person name="Baker B.J."/>
        </authorList>
    </citation>
    <scope>NUCLEOTIDE SEQUENCE [LARGE SCALE GENOMIC DNA]</scope>
    <source>
        <strain evidence="2">B10_G13</strain>
    </source>
</reference>
<protein>
    <recommendedName>
        <fullName evidence="1">HD-GYP domain-containing protein</fullName>
    </recommendedName>
</protein>
<name>A0A660SFG7_UNCT6</name>
<dbReference type="InterPro" id="IPR011990">
    <property type="entry name" value="TPR-like_helical_dom_sf"/>
</dbReference>
<dbReference type="AlphaFoldDB" id="A0A660SFG7"/>